<evidence type="ECO:0000256" key="1">
    <source>
        <dbReference type="ARBA" id="ARBA00003618"/>
    </source>
</evidence>
<evidence type="ECO:0000256" key="9">
    <source>
        <dbReference type="PIRNR" id="PIRNR003128"/>
    </source>
</evidence>
<dbReference type="PANTHER" id="PTHR11059:SF0">
    <property type="entry name" value="DNA REPAIR PROTEIN RECN"/>
    <property type="match status" value="1"/>
</dbReference>
<gene>
    <name evidence="11" type="ORF">HNQ61_005098</name>
</gene>
<dbReference type="FunFam" id="3.40.50.300:FF:000319">
    <property type="entry name" value="DNA repair protein RecN"/>
    <property type="match status" value="1"/>
</dbReference>
<dbReference type="GO" id="GO:0006281">
    <property type="term" value="P:DNA repair"/>
    <property type="evidence" value="ECO:0007669"/>
    <property type="project" value="UniProtKB-KW"/>
</dbReference>
<dbReference type="CDD" id="cd03241">
    <property type="entry name" value="ABC_RecN"/>
    <property type="match status" value="2"/>
</dbReference>
<evidence type="ECO:0000313" key="12">
    <source>
        <dbReference type="Proteomes" id="UP000582837"/>
    </source>
</evidence>
<dbReference type="InterPro" id="IPR004604">
    <property type="entry name" value="DNA_recomb/repair_RecN"/>
</dbReference>
<dbReference type="Pfam" id="PF02463">
    <property type="entry name" value="SMC_N"/>
    <property type="match status" value="1"/>
</dbReference>
<evidence type="ECO:0000256" key="3">
    <source>
        <dbReference type="ARBA" id="ARBA00021315"/>
    </source>
</evidence>
<dbReference type="NCBIfam" id="TIGR00634">
    <property type="entry name" value="recN"/>
    <property type="match status" value="1"/>
</dbReference>
<dbReference type="RefSeq" id="WP_170039114.1">
    <property type="nucleotide sequence ID" value="NZ_JABDTL010000002.1"/>
</dbReference>
<dbReference type="GO" id="GO:0005524">
    <property type="term" value="F:ATP binding"/>
    <property type="evidence" value="ECO:0007669"/>
    <property type="project" value="UniProtKB-KW"/>
</dbReference>
<dbReference type="InterPro" id="IPR003395">
    <property type="entry name" value="RecF/RecN/SMC_N"/>
</dbReference>
<evidence type="ECO:0000256" key="8">
    <source>
        <dbReference type="ARBA" id="ARBA00033408"/>
    </source>
</evidence>
<comment type="function">
    <text evidence="1 9">May be involved in recombinational repair of damaged DNA.</text>
</comment>
<dbReference type="GO" id="GO:0009432">
    <property type="term" value="P:SOS response"/>
    <property type="evidence" value="ECO:0007669"/>
    <property type="project" value="TreeGrafter"/>
</dbReference>
<dbReference type="InterPro" id="IPR027417">
    <property type="entry name" value="P-loop_NTPase"/>
</dbReference>
<keyword evidence="12" id="KW-1185">Reference proteome</keyword>
<dbReference type="GO" id="GO:0006310">
    <property type="term" value="P:DNA recombination"/>
    <property type="evidence" value="ECO:0007669"/>
    <property type="project" value="InterPro"/>
</dbReference>
<dbReference type="SUPFAM" id="SSF52540">
    <property type="entry name" value="P-loop containing nucleoside triphosphate hydrolases"/>
    <property type="match status" value="2"/>
</dbReference>
<evidence type="ECO:0000256" key="2">
    <source>
        <dbReference type="ARBA" id="ARBA00009441"/>
    </source>
</evidence>
<sequence>MLSELRIRNFALIDRLSVRLGPGLNVLTGETGAGKSIIVGALSLLLGERASADVVRAGEERASVEGVFDVAGRDDVARVLEERGIDPDEDGVLVLKREVAREGRNRAWVNGSPTTAAVLGELGRTLVDLHGQHEHQTLLKRDDQRAILDAYGGHATLLAAVHEAHREASGLRRDINSLDARKREAAQRADFLRFQAEEIESASLRAGEEEELEDEARRLSHSEELQAISGGLAEAVTGGERALLGEVASLRRQIDQLVRIDGAQESVRELYDAAYYALQELGDRMERYAATVEHDPQRLEENRRRQDLIFRLKAKYGQTVEEVMEVGRAARAELDLVDGAEWELGGLRKKLAAAEETLSAAAGALTEARTSAMARLSEEVSGVLPELGMSGGVFRAEAIALAQTGPSGAEEVEFRVSLNRGFEPKPLSYVASGGEMSRIMLALKTILARLDSVPTLVFDEVDAGIGGKVGLQVGDKMRGVAETHQVFAITHLPQIASRAHVHLLVRKGERDGRTTTEVLPLDADGRVQEVARMLGGDPESAVSLEHARELLERGVGV</sequence>
<organism evidence="11 12">
    <name type="scientific">Longimicrobium terrae</name>
    <dbReference type="NCBI Taxonomy" id="1639882"/>
    <lineage>
        <taxon>Bacteria</taxon>
        <taxon>Pseudomonadati</taxon>
        <taxon>Gemmatimonadota</taxon>
        <taxon>Longimicrobiia</taxon>
        <taxon>Longimicrobiales</taxon>
        <taxon>Longimicrobiaceae</taxon>
        <taxon>Longimicrobium</taxon>
    </lineage>
</organism>
<evidence type="ECO:0000256" key="5">
    <source>
        <dbReference type="ARBA" id="ARBA00022763"/>
    </source>
</evidence>
<evidence type="ECO:0000256" key="7">
    <source>
        <dbReference type="ARBA" id="ARBA00023204"/>
    </source>
</evidence>
<evidence type="ECO:0000259" key="10">
    <source>
        <dbReference type="Pfam" id="PF02463"/>
    </source>
</evidence>
<proteinExistence type="inferred from homology"/>
<reference evidence="11 12" key="1">
    <citation type="submission" date="2020-08" db="EMBL/GenBank/DDBJ databases">
        <title>Genomic Encyclopedia of Type Strains, Phase IV (KMG-IV): sequencing the most valuable type-strain genomes for metagenomic binning, comparative biology and taxonomic classification.</title>
        <authorList>
            <person name="Goeker M."/>
        </authorList>
    </citation>
    <scope>NUCLEOTIDE SEQUENCE [LARGE SCALE GENOMIC DNA]</scope>
    <source>
        <strain evidence="11 12">DSM 29007</strain>
    </source>
</reference>
<name>A0A841H5L6_9BACT</name>
<dbReference type="AlphaFoldDB" id="A0A841H5L6"/>
<dbReference type="Gene3D" id="3.40.50.300">
    <property type="entry name" value="P-loop containing nucleotide triphosphate hydrolases"/>
    <property type="match status" value="2"/>
</dbReference>
<dbReference type="EMBL" id="JACHIA010000024">
    <property type="protein sequence ID" value="MBB6073431.1"/>
    <property type="molecule type" value="Genomic_DNA"/>
</dbReference>
<comment type="caution">
    <text evidence="11">The sequence shown here is derived from an EMBL/GenBank/DDBJ whole genome shotgun (WGS) entry which is preliminary data.</text>
</comment>
<dbReference type="PIRSF" id="PIRSF003128">
    <property type="entry name" value="RecN"/>
    <property type="match status" value="1"/>
</dbReference>
<feature type="domain" description="RecF/RecN/SMC N-terminal" evidence="10">
    <location>
        <begin position="1"/>
        <end position="507"/>
    </location>
</feature>
<dbReference type="Proteomes" id="UP000582837">
    <property type="component" value="Unassembled WGS sequence"/>
</dbReference>
<protein>
    <recommendedName>
        <fullName evidence="3 9">DNA repair protein RecN</fullName>
    </recommendedName>
    <alternativeName>
        <fullName evidence="8 9">Recombination protein N</fullName>
    </alternativeName>
</protein>
<dbReference type="GO" id="GO:0043590">
    <property type="term" value="C:bacterial nucleoid"/>
    <property type="evidence" value="ECO:0007669"/>
    <property type="project" value="TreeGrafter"/>
</dbReference>
<evidence type="ECO:0000313" key="11">
    <source>
        <dbReference type="EMBL" id="MBB6073431.1"/>
    </source>
</evidence>
<evidence type="ECO:0000256" key="6">
    <source>
        <dbReference type="ARBA" id="ARBA00022840"/>
    </source>
</evidence>
<keyword evidence="6" id="KW-0067">ATP-binding</keyword>
<dbReference type="PANTHER" id="PTHR11059">
    <property type="entry name" value="DNA REPAIR PROTEIN RECN"/>
    <property type="match status" value="1"/>
</dbReference>
<keyword evidence="4" id="KW-0547">Nucleotide-binding</keyword>
<accession>A0A841H5L6</accession>
<comment type="similarity">
    <text evidence="2 9">Belongs to the RecN family.</text>
</comment>
<keyword evidence="7 9" id="KW-0234">DNA repair</keyword>
<keyword evidence="5 9" id="KW-0227">DNA damage</keyword>
<evidence type="ECO:0000256" key="4">
    <source>
        <dbReference type="ARBA" id="ARBA00022741"/>
    </source>
</evidence>